<name>D7VHA3_SPHSI</name>
<organism evidence="1 2">
    <name type="scientific">Sphingobacterium spiritivorum ATCC 33861</name>
    <dbReference type="NCBI Taxonomy" id="525373"/>
    <lineage>
        <taxon>Bacteria</taxon>
        <taxon>Pseudomonadati</taxon>
        <taxon>Bacteroidota</taxon>
        <taxon>Sphingobacteriia</taxon>
        <taxon>Sphingobacteriales</taxon>
        <taxon>Sphingobacteriaceae</taxon>
        <taxon>Sphingobacterium</taxon>
    </lineage>
</organism>
<gene>
    <name evidence="1" type="ORF">HMPREF0766_10372</name>
</gene>
<proteinExistence type="predicted"/>
<evidence type="ECO:0000313" key="1">
    <source>
        <dbReference type="EMBL" id="EFK59455.1"/>
    </source>
</evidence>
<evidence type="ECO:0000313" key="2">
    <source>
        <dbReference type="Proteomes" id="UP000006258"/>
    </source>
</evidence>
<dbReference type="HOGENOM" id="CLU_3239800_0_0_10"/>
<reference evidence="1" key="1">
    <citation type="submission" date="2010-07" db="EMBL/GenBank/DDBJ databases">
        <authorList>
            <person name="Muzny D."/>
            <person name="Qin X."/>
            <person name="Buhay C."/>
            <person name="Dugan-Rocha S."/>
            <person name="Ding Y."/>
            <person name="Chen G."/>
            <person name="Hawes A."/>
            <person name="Holder M."/>
            <person name="Jhangiani S."/>
            <person name="Johnson A."/>
            <person name="Khan Z."/>
            <person name="Li Z."/>
            <person name="Liu W."/>
            <person name="Liu X."/>
            <person name="Perez L."/>
            <person name="Shen H."/>
            <person name="Wang Q."/>
            <person name="Watt J."/>
            <person name="Xi L."/>
            <person name="Xin Y."/>
            <person name="Zhou J."/>
            <person name="Deng J."/>
            <person name="Jiang H."/>
            <person name="Liu Y."/>
            <person name="Qu J."/>
            <person name="Song X.-Z."/>
            <person name="Zhang L."/>
            <person name="Villasana D."/>
            <person name="Johnson A."/>
            <person name="Liu J."/>
            <person name="Liyanage D."/>
            <person name="Lorensuhewa L."/>
            <person name="Robinson T."/>
            <person name="Song A."/>
            <person name="Song B.-B."/>
            <person name="Dinh H."/>
            <person name="Thornton R."/>
            <person name="Coyle M."/>
            <person name="Francisco L."/>
            <person name="Jackson L."/>
            <person name="Javaid M."/>
            <person name="Korchina V."/>
            <person name="Kovar C."/>
            <person name="Mata R."/>
            <person name="Mathew T."/>
            <person name="Ngo R."/>
            <person name="Nguyen L."/>
            <person name="Nguyen N."/>
            <person name="Okwuonu G."/>
            <person name="Ongeri F."/>
            <person name="Pham C."/>
            <person name="Simmons D."/>
            <person name="Wilczek-Boney K."/>
            <person name="Hale W."/>
            <person name="Jakkamsetti A."/>
            <person name="Pham P."/>
            <person name="Ruth R."/>
            <person name="San Lucas F."/>
            <person name="Warren J."/>
            <person name="Zhang J."/>
            <person name="Zhao Z."/>
            <person name="Zhou C."/>
            <person name="Zhu D."/>
            <person name="Lee S."/>
            <person name="Bess C."/>
            <person name="Blankenburg K."/>
            <person name="Forbes L."/>
            <person name="Fu Q."/>
            <person name="Gubbala S."/>
            <person name="Hirani K."/>
            <person name="Jayaseelan J.C."/>
            <person name="Lara F."/>
            <person name="Munidasa M."/>
            <person name="Palculict T."/>
            <person name="Patil S."/>
            <person name="Pu L.-L."/>
            <person name="Saada N."/>
            <person name="Tang L."/>
            <person name="Weissenberger G."/>
            <person name="Zhu Y."/>
            <person name="Hemphill L."/>
            <person name="Shang Y."/>
            <person name="Youmans B."/>
            <person name="Ayvaz T."/>
            <person name="Ross M."/>
            <person name="Santibanez J."/>
            <person name="Aqrawi P."/>
            <person name="Gross S."/>
            <person name="Joshi V."/>
            <person name="Fowler G."/>
            <person name="Nazareth L."/>
            <person name="Reid J."/>
            <person name="Worley K."/>
            <person name="Petrosino J."/>
            <person name="Highlander S."/>
            <person name="Gibbs R."/>
        </authorList>
    </citation>
    <scope>NUCLEOTIDE SEQUENCE [LARGE SCALE GENOMIC DNA]</scope>
    <source>
        <strain evidence="1">ATCC 33861</strain>
    </source>
</reference>
<comment type="caution">
    <text evidence="1">The sequence shown here is derived from an EMBL/GenBank/DDBJ whole genome shotgun (WGS) entry which is preliminary data.</text>
</comment>
<dbReference type="AlphaFoldDB" id="D7VHA3"/>
<dbReference type="STRING" id="525373.HMPREF0766_10372"/>
<sequence>MKFIEKQLVSERLLFLKKDFVQIIYIHMFVTTKGEWKERKRIG</sequence>
<accession>D7VHA3</accession>
<protein>
    <submittedName>
        <fullName evidence="1">Uncharacterized protein</fullName>
    </submittedName>
</protein>
<keyword evidence="2" id="KW-1185">Reference proteome</keyword>
<dbReference type="EMBL" id="ACHA02000002">
    <property type="protein sequence ID" value="EFK59455.1"/>
    <property type="molecule type" value="Genomic_DNA"/>
</dbReference>
<dbReference type="Proteomes" id="UP000006258">
    <property type="component" value="Unassembled WGS sequence"/>
</dbReference>